<proteinExistence type="inferred from homology"/>
<comment type="caution">
    <text evidence="7">The sequence shown here is derived from an EMBL/GenBank/DDBJ whole genome shotgun (WGS) entry which is preliminary data.</text>
</comment>
<evidence type="ECO:0000256" key="4">
    <source>
        <dbReference type="ARBA" id="ARBA00022827"/>
    </source>
</evidence>
<comment type="cofactor">
    <cofactor evidence="1">
        <name>FAD</name>
        <dbReference type="ChEBI" id="CHEBI:57692"/>
    </cofactor>
</comment>
<dbReference type="InterPro" id="IPR036188">
    <property type="entry name" value="FAD/NAD-bd_sf"/>
</dbReference>
<dbReference type="PANTHER" id="PTHR42913">
    <property type="entry name" value="APOPTOSIS-INDUCING FACTOR 1"/>
    <property type="match status" value="1"/>
</dbReference>
<accession>A0A328Z642</accession>
<evidence type="ECO:0000256" key="3">
    <source>
        <dbReference type="ARBA" id="ARBA00022630"/>
    </source>
</evidence>
<keyword evidence="3" id="KW-0285">Flavoprotein</keyword>
<feature type="domain" description="FAD/NAD(P)-binding" evidence="6">
    <location>
        <begin position="14"/>
        <end position="348"/>
    </location>
</feature>
<keyword evidence="5" id="KW-0560">Oxidoreductase</keyword>
<comment type="similarity">
    <text evidence="2">Belongs to the NADH dehydrogenase family.</text>
</comment>
<reference evidence="7 8" key="1">
    <citation type="submission" date="2018-06" db="EMBL/GenBank/DDBJ databases">
        <title>Genomic Encyclopedia of Archaeal and Bacterial Type Strains, Phase II (KMG-II): from individual species to whole genera.</title>
        <authorList>
            <person name="Goeker M."/>
        </authorList>
    </citation>
    <scope>NUCLEOTIDE SEQUENCE [LARGE SCALE GENOMIC DNA]</scope>
    <source>
        <strain evidence="7 8">CFPB 3232</strain>
    </source>
</reference>
<dbReference type="Gene3D" id="3.50.50.100">
    <property type="match status" value="1"/>
</dbReference>
<dbReference type="GO" id="GO:0019646">
    <property type="term" value="P:aerobic electron transport chain"/>
    <property type="evidence" value="ECO:0007669"/>
    <property type="project" value="TreeGrafter"/>
</dbReference>
<protein>
    <submittedName>
        <fullName evidence="7">NADH dehydrogenase</fullName>
    </submittedName>
</protein>
<keyword evidence="4" id="KW-0274">FAD</keyword>
<evidence type="ECO:0000256" key="2">
    <source>
        <dbReference type="ARBA" id="ARBA00005272"/>
    </source>
</evidence>
<dbReference type="OrthoDB" id="9781621at2"/>
<evidence type="ECO:0000259" key="6">
    <source>
        <dbReference type="Pfam" id="PF07992"/>
    </source>
</evidence>
<gene>
    <name evidence="7" type="ORF">AX018_102233</name>
</gene>
<sequence length="445" mass="47894">MTNRTLPLAPPPHRVLIVGGGVAGLEIASALGRRYGAERSGTDRPTATVTLLDRGFAHVWKPMLHTIAAGTRDISLHQTTYIAQARDAGFAYEPGALHGLDRASQTVLVGPLVEPDGRLLIPERRLRYDTLVLALGSQAHAFGTPGVAEYCWTIDSREEASAFNHELRIRLLQCLARDTELCIAIVGGGATGVEMAAELVQLAEAAAAYGAHGMKERIRITLIDSGKRLLPSFPEDISHATRQRLEALGITVLSESRVNLAHAHGVTLADGRQVPAALTVWAAGVKGPDVLAGLDGLETTPSQQLRVLPSLQTTADETIYAVGDCASLTPQGAGRPLPPTAQVAHQQAQHLIRHLPRAIAQGREVPAFAYRDFGSMVSLGDYDAYASLGKFGLLEGLSLRGRLAQVSHALLYRDHQARLHGRFRGSLLWLAEWLSTRVRGTLRLD</sequence>
<dbReference type="RefSeq" id="WP_111877596.1">
    <property type="nucleotide sequence ID" value="NZ_CBCSGC010000018.1"/>
</dbReference>
<name>A0A328Z642_9BURK</name>
<dbReference type="Proteomes" id="UP000248856">
    <property type="component" value="Unassembled WGS sequence"/>
</dbReference>
<dbReference type="GO" id="GO:0003955">
    <property type="term" value="F:NAD(P)H dehydrogenase (quinone) activity"/>
    <property type="evidence" value="ECO:0007669"/>
    <property type="project" value="TreeGrafter"/>
</dbReference>
<organism evidence="7 8">
    <name type="scientific">Paracidovorax anthurii</name>
    <dbReference type="NCBI Taxonomy" id="78229"/>
    <lineage>
        <taxon>Bacteria</taxon>
        <taxon>Pseudomonadati</taxon>
        <taxon>Pseudomonadota</taxon>
        <taxon>Betaproteobacteria</taxon>
        <taxon>Burkholderiales</taxon>
        <taxon>Comamonadaceae</taxon>
        <taxon>Paracidovorax</taxon>
    </lineage>
</organism>
<dbReference type="EMBL" id="QLTA01000022">
    <property type="protein sequence ID" value="RAR80675.1"/>
    <property type="molecule type" value="Genomic_DNA"/>
</dbReference>
<keyword evidence="8" id="KW-1185">Reference proteome</keyword>
<dbReference type="PRINTS" id="PR00411">
    <property type="entry name" value="PNDRDTASEI"/>
</dbReference>
<dbReference type="AlphaFoldDB" id="A0A328Z642"/>
<dbReference type="PRINTS" id="PR00368">
    <property type="entry name" value="FADPNR"/>
</dbReference>
<evidence type="ECO:0000313" key="8">
    <source>
        <dbReference type="Proteomes" id="UP000248856"/>
    </source>
</evidence>
<dbReference type="Pfam" id="PF07992">
    <property type="entry name" value="Pyr_redox_2"/>
    <property type="match status" value="1"/>
</dbReference>
<evidence type="ECO:0000313" key="7">
    <source>
        <dbReference type="EMBL" id="RAR80675.1"/>
    </source>
</evidence>
<evidence type="ECO:0000256" key="1">
    <source>
        <dbReference type="ARBA" id="ARBA00001974"/>
    </source>
</evidence>
<dbReference type="InterPro" id="IPR051169">
    <property type="entry name" value="NADH-Q_oxidoreductase"/>
</dbReference>
<dbReference type="InterPro" id="IPR023753">
    <property type="entry name" value="FAD/NAD-binding_dom"/>
</dbReference>
<dbReference type="PANTHER" id="PTHR42913:SF3">
    <property type="entry name" value="64 KDA MITOCHONDRIAL NADH DEHYDROGENASE (EUROFUNG)"/>
    <property type="match status" value="1"/>
</dbReference>
<dbReference type="SUPFAM" id="SSF51905">
    <property type="entry name" value="FAD/NAD(P)-binding domain"/>
    <property type="match status" value="1"/>
</dbReference>
<evidence type="ECO:0000256" key="5">
    <source>
        <dbReference type="ARBA" id="ARBA00023002"/>
    </source>
</evidence>